<dbReference type="EMBL" id="NHYE01005269">
    <property type="protein sequence ID" value="PPQ75330.1"/>
    <property type="molecule type" value="Genomic_DNA"/>
</dbReference>
<dbReference type="Proteomes" id="UP000284706">
    <property type="component" value="Unassembled WGS sequence"/>
</dbReference>
<keyword evidence="2" id="KW-1185">Reference proteome</keyword>
<name>A0A409WA25_9AGAR</name>
<dbReference type="AlphaFoldDB" id="A0A409WA25"/>
<accession>A0A409WA25</accession>
<protein>
    <submittedName>
        <fullName evidence="1">Uncharacterized protein</fullName>
    </submittedName>
</protein>
<dbReference type="Pfam" id="PF18759">
    <property type="entry name" value="Plavaka"/>
    <property type="match status" value="1"/>
</dbReference>
<sequence>MHTDFRSTAIVAQLQNAYLRMDLLLMQSNEGNAVRTNSGPVLLTETGPVIFPLSPAPPRPALKASFVPTAISGSNMKSVGELERLVSNVLLAEDFDQEHLDFNAERELGRLDSEDDKSSPFSPENGWKTSLVRIPLPAEGVKQASEAAAPMLEVPVCHRSLLESDISSWKDESSSLFHLTPFKMFWKHAADSSPERVVTELYNSDAMIEEHEKVSNLPLQPGSYYETVIAAFMLWSDSTHLANFGIASLWPIYLFFGNQSKYSRSRPTDFAAHHIAYIPSSTRE</sequence>
<dbReference type="InterPro" id="IPR041078">
    <property type="entry name" value="Plavaka"/>
</dbReference>
<proteinExistence type="predicted"/>
<evidence type="ECO:0000313" key="2">
    <source>
        <dbReference type="Proteomes" id="UP000284706"/>
    </source>
</evidence>
<comment type="caution">
    <text evidence="1">The sequence shown here is derived from an EMBL/GenBank/DDBJ whole genome shotgun (WGS) entry which is preliminary data.</text>
</comment>
<dbReference type="STRING" id="231916.A0A409WA25"/>
<reference evidence="1 2" key="1">
    <citation type="journal article" date="2018" name="Evol. Lett.">
        <title>Horizontal gene cluster transfer increased hallucinogenic mushroom diversity.</title>
        <authorList>
            <person name="Reynolds H.T."/>
            <person name="Vijayakumar V."/>
            <person name="Gluck-Thaler E."/>
            <person name="Korotkin H.B."/>
            <person name="Matheny P.B."/>
            <person name="Slot J.C."/>
        </authorList>
    </citation>
    <scope>NUCLEOTIDE SEQUENCE [LARGE SCALE GENOMIC DNA]</scope>
    <source>
        <strain evidence="1 2">SRW20</strain>
    </source>
</reference>
<organism evidence="1 2">
    <name type="scientific">Gymnopilus dilepis</name>
    <dbReference type="NCBI Taxonomy" id="231916"/>
    <lineage>
        <taxon>Eukaryota</taxon>
        <taxon>Fungi</taxon>
        <taxon>Dikarya</taxon>
        <taxon>Basidiomycota</taxon>
        <taxon>Agaricomycotina</taxon>
        <taxon>Agaricomycetes</taxon>
        <taxon>Agaricomycetidae</taxon>
        <taxon>Agaricales</taxon>
        <taxon>Agaricineae</taxon>
        <taxon>Hymenogastraceae</taxon>
        <taxon>Gymnopilus</taxon>
    </lineage>
</organism>
<evidence type="ECO:0000313" key="1">
    <source>
        <dbReference type="EMBL" id="PPQ75330.1"/>
    </source>
</evidence>
<dbReference type="InParanoid" id="A0A409WA25"/>
<dbReference type="OrthoDB" id="3208495at2759"/>
<gene>
    <name evidence="1" type="ORF">CVT26_015183</name>
</gene>